<keyword evidence="7 10" id="KW-0547">Nucleotide-binding</keyword>
<evidence type="ECO:0000256" key="11">
    <source>
        <dbReference type="PIRSR" id="PIRSR001558-1"/>
    </source>
</evidence>
<dbReference type="RefSeq" id="XP_004177782.1">
    <property type="nucleotide sequence ID" value="XM_004177734.1"/>
</dbReference>
<dbReference type="Pfam" id="PF03917">
    <property type="entry name" value="GSH_synth_ATP"/>
    <property type="match status" value="1"/>
</dbReference>
<evidence type="ECO:0000256" key="2">
    <source>
        <dbReference type="ARBA" id="ARBA00010385"/>
    </source>
</evidence>
<evidence type="ECO:0000256" key="3">
    <source>
        <dbReference type="ARBA" id="ARBA00011738"/>
    </source>
</evidence>
<evidence type="ECO:0000256" key="10">
    <source>
        <dbReference type="PIRNR" id="PIRNR001558"/>
    </source>
</evidence>
<dbReference type="InterPro" id="IPR005615">
    <property type="entry name" value="Glutathione_synthase"/>
</dbReference>
<feature type="binding site" evidence="13">
    <location>
        <begin position="148"/>
        <end position="151"/>
    </location>
    <ligand>
        <name>substrate</name>
    </ligand>
</feature>
<comment type="pathway">
    <text evidence="1 10">Sulfur metabolism; glutathione biosynthesis; glutathione from L-cysteine and L-glutamate: step 2/2.</text>
</comment>
<dbReference type="Gene3D" id="3.40.50.1760">
    <property type="entry name" value="Glutathione synthase, substrate-binding domain superfamily, eukaryotic"/>
    <property type="match status" value="1"/>
</dbReference>
<proteinExistence type="inferred from homology"/>
<feature type="binding site" evidence="11">
    <location>
        <position position="144"/>
    </location>
    <ligand>
        <name>ATP</name>
        <dbReference type="ChEBI" id="CHEBI:30616"/>
    </ligand>
</feature>
<feature type="binding site" evidence="11">
    <location>
        <position position="315"/>
    </location>
    <ligand>
        <name>ATP</name>
        <dbReference type="ChEBI" id="CHEBI:30616"/>
    </ligand>
</feature>
<feature type="domain" description="Glutathione synthase substrate-binding" evidence="14">
    <location>
        <begin position="209"/>
        <end position="312"/>
    </location>
</feature>
<dbReference type="InterPro" id="IPR014049">
    <property type="entry name" value="Glutathione_synthase_N_euk"/>
</dbReference>
<keyword evidence="4 10" id="KW-0436">Ligase</keyword>
<dbReference type="GO" id="GO:0004363">
    <property type="term" value="F:glutathione synthase activity"/>
    <property type="evidence" value="ECO:0007669"/>
    <property type="project" value="UniProtKB-UniRule"/>
</dbReference>
<dbReference type="PANTHER" id="PTHR11130">
    <property type="entry name" value="GLUTATHIONE SYNTHETASE"/>
    <property type="match status" value="1"/>
</dbReference>
<dbReference type="GO" id="GO:0042803">
    <property type="term" value="F:protein homodimerization activity"/>
    <property type="evidence" value="ECO:0007669"/>
    <property type="project" value="EnsemblFungi"/>
</dbReference>
<dbReference type="EC" id="6.3.2.3" evidence="10"/>
<evidence type="ECO:0000256" key="13">
    <source>
        <dbReference type="PIRSR" id="PIRSR001558-3"/>
    </source>
</evidence>
<evidence type="ECO:0000256" key="12">
    <source>
        <dbReference type="PIRSR" id="PIRSR001558-2"/>
    </source>
</evidence>
<comment type="similarity">
    <text evidence="2 10">Belongs to the eukaryotic GSH synthase family.</text>
</comment>
<feature type="binding site" evidence="11">
    <location>
        <begin position="373"/>
        <end position="382"/>
    </location>
    <ligand>
        <name>ATP</name>
        <dbReference type="ChEBI" id="CHEBI:30616"/>
    </ligand>
</feature>
<dbReference type="GeneID" id="14493675"/>
<dbReference type="KEGG" id="tbl:TBLA_0A04700"/>
<keyword evidence="16" id="KW-1185">Reference proteome</keyword>
<organism evidence="15 16">
    <name type="scientific">Henningerozyma blattae (strain ATCC 34711 / CBS 6284 / DSM 70876 / NBRC 10599 / NRRL Y-10934 / UCD 77-7)</name>
    <name type="common">Yeast</name>
    <name type="synonym">Tetrapisispora blattae</name>
    <dbReference type="NCBI Taxonomy" id="1071380"/>
    <lineage>
        <taxon>Eukaryota</taxon>
        <taxon>Fungi</taxon>
        <taxon>Dikarya</taxon>
        <taxon>Ascomycota</taxon>
        <taxon>Saccharomycotina</taxon>
        <taxon>Saccharomycetes</taxon>
        <taxon>Saccharomycetales</taxon>
        <taxon>Saccharomycetaceae</taxon>
        <taxon>Henningerozyma</taxon>
    </lineage>
</organism>
<keyword evidence="9 10" id="KW-0460">Magnesium</keyword>
<reference evidence="15 16" key="1">
    <citation type="journal article" date="2011" name="Proc. Natl. Acad. Sci. U.S.A.">
        <title>Evolutionary erosion of yeast sex chromosomes by mating-type switching accidents.</title>
        <authorList>
            <person name="Gordon J.L."/>
            <person name="Armisen D."/>
            <person name="Proux-Wera E."/>
            <person name="Oheigeartaigh S.S."/>
            <person name="Byrne K.P."/>
            <person name="Wolfe K.H."/>
        </authorList>
    </citation>
    <scope>NUCLEOTIDE SEQUENCE [LARGE SCALE GENOMIC DNA]</scope>
    <source>
        <strain evidence="16">ATCC 34711 / CBS 6284 / DSM 70876 / NBRC 10599 / NRRL Y-10934 / UCD 77-7</strain>
    </source>
</reference>
<dbReference type="STRING" id="1071380.I2GVW1"/>
<dbReference type="Pfam" id="PF03199">
    <property type="entry name" value="GSH_synthase"/>
    <property type="match status" value="1"/>
</dbReference>
<accession>I2GVW1</accession>
<evidence type="ECO:0000256" key="4">
    <source>
        <dbReference type="ARBA" id="ARBA00022598"/>
    </source>
</evidence>
<keyword evidence="5 10" id="KW-0317">Glutathione biosynthesis</keyword>
<feature type="binding site" evidence="11">
    <location>
        <begin position="406"/>
        <end position="409"/>
    </location>
    <ligand>
        <name>ATP</name>
        <dbReference type="ChEBI" id="CHEBI:30616"/>
    </ligand>
</feature>
<feature type="binding site" evidence="13">
    <location>
        <begin position="468"/>
        <end position="469"/>
    </location>
    <ligand>
        <name>substrate</name>
    </ligand>
</feature>
<dbReference type="InParanoid" id="I2GVW1"/>
<feature type="binding site" evidence="11">
    <location>
        <position position="225"/>
    </location>
    <ligand>
        <name>substrate</name>
    </ligand>
</feature>
<comment type="catalytic activity">
    <reaction evidence="10">
        <text>gamma-L-glutamyl-L-cysteine + glycine + ATP = glutathione + ADP + phosphate + H(+)</text>
        <dbReference type="Rhea" id="RHEA:13557"/>
        <dbReference type="ChEBI" id="CHEBI:15378"/>
        <dbReference type="ChEBI" id="CHEBI:30616"/>
        <dbReference type="ChEBI" id="CHEBI:43474"/>
        <dbReference type="ChEBI" id="CHEBI:57305"/>
        <dbReference type="ChEBI" id="CHEBI:57925"/>
        <dbReference type="ChEBI" id="CHEBI:58173"/>
        <dbReference type="ChEBI" id="CHEBI:456216"/>
        <dbReference type="EC" id="6.3.2.3"/>
    </reaction>
</comment>
<keyword evidence="8 10" id="KW-0067">ATP-binding</keyword>
<feature type="binding site" evidence="12">
    <location>
        <position position="146"/>
    </location>
    <ligand>
        <name>Mg(2+)</name>
        <dbReference type="ChEBI" id="CHEBI:18420"/>
    </ligand>
</feature>
<dbReference type="Proteomes" id="UP000002866">
    <property type="component" value="Chromosome 1"/>
</dbReference>
<feature type="binding site" evidence="13">
    <location>
        <begin position="276"/>
        <end position="279"/>
    </location>
    <ligand>
        <name>substrate</name>
    </ligand>
</feature>
<dbReference type="EMBL" id="HE806316">
    <property type="protein sequence ID" value="CCH58263.1"/>
    <property type="molecule type" value="Genomic_DNA"/>
</dbReference>
<dbReference type="SUPFAM" id="SSF52440">
    <property type="entry name" value="PreATP-grasp domain"/>
    <property type="match status" value="1"/>
</dbReference>
<dbReference type="UniPathway" id="UPA00142">
    <property type="reaction ID" value="UER00210"/>
</dbReference>
<dbReference type="GO" id="GO:0005524">
    <property type="term" value="F:ATP binding"/>
    <property type="evidence" value="ECO:0007669"/>
    <property type="project" value="UniProtKB-UniRule"/>
</dbReference>
<evidence type="ECO:0000313" key="15">
    <source>
        <dbReference type="EMBL" id="CCH58263.1"/>
    </source>
</evidence>
<feature type="binding site" evidence="12">
    <location>
        <position position="377"/>
    </location>
    <ligand>
        <name>Mg(2+)</name>
        <dbReference type="ChEBI" id="CHEBI:18420"/>
    </ligand>
</feature>
<feature type="binding site" evidence="11">
    <location>
        <position position="457"/>
    </location>
    <ligand>
        <name>substrate</name>
    </ligand>
</feature>
<gene>
    <name evidence="15" type="primary">TBLA0A04700</name>
    <name evidence="15" type="ORF">TBLA_0A04700</name>
</gene>
<dbReference type="GO" id="GO:0000287">
    <property type="term" value="F:magnesium ion binding"/>
    <property type="evidence" value="ECO:0007669"/>
    <property type="project" value="UniProtKB-UniRule"/>
</dbReference>
<dbReference type="FunCoup" id="I2GVW1">
    <property type="interactions" value="917"/>
</dbReference>
<dbReference type="InterPro" id="IPR037013">
    <property type="entry name" value="GSH-S_sub-bd_sf"/>
</dbReference>
<dbReference type="PANTHER" id="PTHR11130:SF0">
    <property type="entry name" value="GLUTATHIONE SYNTHETASE"/>
    <property type="match status" value="1"/>
</dbReference>
<feature type="binding site" evidence="11">
    <location>
        <position position="432"/>
    </location>
    <ligand>
        <name>ATP</name>
        <dbReference type="ChEBI" id="CHEBI:30616"/>
    </ligand>
</feature>
<name>I2GVW1_HENB6</name>
<comment type="subunit">
    <text evidence="3">Homodimer.</text>
</comment>
<protein>
    <recommendedName>
        <fullName evidence="10">Glutathione synthetase</fullName>
        <shortName evidence="10">GSH-S</shortName>
        <ecNumber evidence="10">6.3.2.3</ecNumber>
    </recommendedName>
</protein>
<evidence type="ECO:0000256" key="8">
    <source>
        <dbReference type="ARBA" id="ARBA00022840"/>
    </source>
</evidence>
<feature type="binding site" evidence="12">
    <location>
        <position position="144"/>
    </location>
    <ligand>
        <name>Mg(2+)</name>
        <dbReference type="ChEBI" id="CHEBI:18420"/>
    </ligand>
</feature>
<dbReference type="Gene3D" id="3.30.1490.50">
    <property type="match status" value="1"/>
</dbReference>
<dbReference type="AlphaFoldDB" id="I2GVW1"/>
<dbReference type="PIRSF" id="PIRSF001558">
    <property type="entry name" value="GSHase"/>
    <property type="match status" value="1"/>
</dbReference>
<dbReference type="OMA" id="NGLVMYP"/>
<dbReference type="InterPro" id="IPR016185">
    <property type="entry name" value="PreATP-grasp_dom_sf"/>
</dbReference>
<evidence type="ECO:0000256" key="5">
    <source>
        <dbReference type="ARBA" id="ARBA00022684"/>
    </source>
</evidence>
<feature type="binding site" evidence="11">
    <location>
        <position position="128"/>
    </location>
    <ligand>
        <name>substrate</name>
    </ligand>
</feature>
<feature type="binding site" evidence="11">
    <location>
        <position position="384"/>
    </location>
    <ligand>
        <name>ATP</name>
        <dbReference type="ChEBI" id="CHEBI:30616"/>
    </ligand>
</feature>
<feature type="binding site" evidence="11">
    <location>
        <position position="465"/>
    </location>
    <ligand>
        <name>ATP</name>
        <dbReference type="ChEBI" id="CHEBI:30616"/>
    </ligand>
</feature>
<evidence type="ECO:0000313" key="16">
    <source>
        <dbReference type="Proteomes" id="UP000002866"/>
    </source>
</evidence>
<evidence type="ECO:0000256" key="1">
    <source>
        <dbReference type="ARBA" id="ARBA00004965"/>
    </source>
</evidence>
<evidence type="ECO:0000256" key="6">
    <source>
        <dbReference type="ARBA" id="ARBA00022723"/>
    </source>
</evidence>
<sequence>MTAPLPEFPGLSKEAIKQTILPEVFQWSLANGLIMYPAGFSPESASITPISLYPTPIRKDCFQDAIDVQKAYNKLYAKISQNSADNWLTQRMEEFADADPEFTGKLWALYLEVKKIGISQKLKLGVFRSDYLVDQKSKQIKQVEFNTVSVSFGGLSSKVGELHQFLNDTGKYSPRGLPFYLNEIPVSASSQLLADGLAAAIKKYDGSNAIVVFIVQHNERNVFDQRILEYNLFKAYNIKSIRLTIDQIHTHTKMDETSKRLFLSSTNEEIGLVYFRSGYTPNDFVTEQDWKNRLQLEVSYAIKAPDLLTQLSGAKKIQQMLTDESQLERFISDDKIRDRLMKTFVKIYPLDNTPLGIKGKKLAFESPENYVLKPQREGGGNNIYKEDIPTFLSKLKEDEWEAYILMELIDTSVHDNILIRGSEIFHEPIISELGIYGCILFDDENIYTNDYSGWLLRSKFSSSNEGGVAAGFGCVDSVVLY</sequence>
<evidence type="ECO:0000259" key="14">
    <source>
        <dbReference type="Pfam" id="PF03199"/>
    </source>
</evidence>
<evidence type="ECO:0000256" key="9">
    <source>
        <dbReference type="ARBA" id="ARBA00022842"/>
    </source>
</evidence>
<dbReference type="InterPro" id="IPR014042">
    <property type="entry name" value="Glutathione_synthase_a-hlx"/>
</dbReference>
<dbReference type="Gene3D" id="3.30.470.20">
    <property type="entry name" value="ATP-grasp fold, B domain"/>
    <property type="match status" value="1"/>
</dbReference>
<dbReference type="GO" id="GO:0043295">
    <property type="term" value="F:glutathione binding"/>
    <property type="evidence" value="ECO:0007669"/>
    <property type="project" value="UniProtKB-UniRule"/>
</dbReference>
<dbReference type="Gene3D" id="1.10.1080.10">
    <property type="entry name" value="Glutathione Synthetase, Chain A, domain 3"/>
    <property type="match status" value="1"/>
</dbReference>
<dbReference type="FunFam" id="3.30.1490.50:FF:000002">
    <property type="entry name" value="Glutathione synthetase"/>
    <property type="match status" value="1"/>
</dbReference>
<keyword evidence="6 10" id="KW-0479">Metal-binding</keyword>
<evidence type="ECO:0000256" key="7">
    <source>
        <dbReference type="ARBA" id="ARBA00022741"/>
    </source>
</evidence>
<feature type="binding site" evidence="13">
    <location>
        <begin position="219"/>
        <end position="221"/>
    </location>
    <ligand>
        <name>substrate</name>
    </ligand>
</feature>
<dbReference type="HOGENOM" id="CLU_025152_2_1_1"/>
<dbReference type="eggNOG" id="KOG0021">
    <property type="taxonomic scope" value="Eukaryota"/>
</dbReference>
<dbReference type="InterPro" id="IPR014709">
    <property type="entry name" value="Glutathione_synthase_C_euk"/>
</dbReference>
<feature type="binding site" evidence="11">
    <location>
        <position position="459"/>
    </location>
    <ligand>
        <name>ATP</name>
        <dbReference type="ChEBI" id="CHEBI:30616"/>
    </ligand>
</feature>
<dbReference type="SUPFAM" id="SSF56059">
    <property type="entry name" value="Glutathione synthetase ATP-binding domain-like"/>
    <property type="match status" value="1"/>
</dbReference>
<comment type="cofactor">
    <cofactor evidence="10 12">
        <name>Mg(2+)</name>
        <dbReference type="ChEBI" id="CHEBI:18420"/>
    </cofactor>
    <text evidence="10 12">Binds 1 Mg(2+) ion per subunit.</text>
</comment>
<dbReference type="GO" id="GO:0005829">
    <property type="term" value="C:cytosol"/>
    <property type="evidence" value="ECO:0007669"/>
    <property type="project" value="TreeGrafter"/>
</dbReference>
<dbReference type="FunFam" id="3.40.50.1760:FF:000001">
    <property type="entry name" value="Glutathione synthetase"/>
    <property type="match status" value="1"/>
</dbReference>
<dbReference type="NCBIfam" id="TIGR01986">
    <property type="entry name" value="glut_syn_euk"/>
    <property type="match status" value="1"/>
</dbReference>
<dbReference type="Gene3D" id="3.30.1490.80">
    <property type="match status" value="1"/>
</dbReference>
<dbReference type="InterPro" id="IPR004887">
    <property type="entry name" value="GSH_synth_subst-bd"/>
</dbReference>
<dbReference type="OrthoDB" id="2020073at2759"/>